<evidence type="ECO:0000313" key="4">
    <source>
        <dbReference type="RefSeq" id="XP_015177658.1"/>
    </source>
</evidence>
<dbReference type="Proteomes" id="UP000694924">
    <property type="component" value="Unplaced"/>
</dbReference>
<dbReference type="Pfam" id="PF20700">
    <property type="entry name" value="Mutator"/>
    <property type="match status" value="1"/>
</dbReference>
<dbReference type="PANTHER" id="PTHR33309:SF3">
    <property type="entry name" value="CCHC-TYPE DOMAIN-CONTAINING PROTEIN"/>
    <property type="match status" value="1"/>
</dbReference>
<feature type="domain" description="Mutator-like transposase" evidence="1">
    <location>
        <begin position="61"/>
        <end position="433"/>
    </location>
</feature>
<evidence type="ECO:0000313" key="2">
    <source>
        <dbReference type="Proteomes" id="UP000694924"/>
    </source>
</evidence>
<proteinExistence type="predicted"/>
<evidence type="ECO:0000313" key="3">
    <source>
        <dbReference type="RefSeq" id="XP_015177657.1"/>
    </source>
</evidence>
<name>A0ABM1IBS1_POLDO</name>
<organism evidence="2 4">
    <name type="scientific">Polistes dominula</name>
    <name type="common">European paper wasp</name>
    <name type="synonym">Vespa dominula</name>
    <dbReference type="NCBI Taxonomy" id="743375"/>
    <lineage>
        <taxon>Eukaryota</taxon>
        <taxon>Metazoa</taxon>
        <taxon>Ecdysozoa</taxon>
        <taxon>Arthropoda</taxon>
        <taxon>Hexapoda</taxon>
        <taxon>Insecta</taxon>
        <taxon>Pterygota</taxon>
        <taxon>Neoptera</taxon>
        <taxon>Endopterygota</taxon>
        <taxon>Hymenoptera</taxon>
        <taxon>Apocrita</taxon>
        <taxon>Aculeata</taxon>
        <taxon>Vespoidea</taxon>
        <taxon>Vespidae</taxon>
        <taxon>Polistinae</taxon>
        <taxon>Polistini</taxon>
        <taxon>Polistes</taxon>
    </lineage>
</organism>
<reference evidence="3 4" key="1">
    <citation type="submission" date="2025-05" db="UniProtKB">
        <authorList>
            <consortium name="RefSeq"/>
        </authorList>
    </citation>
    <scope>IDENTIFICATION</scope>
    <source>
        <tissue evidence="3 4">Whole body</tissue>
    </source>
</reference>
<dbReference type="InterPro" id="IPR049012">
    <property type="entry name" value="Mutator_transp_dom"/>
</dbReference>
<dbReference type="PANTHER" id="PTHR33309">
    <property type="entry name" value="KERATIN, ULTRA HIGH-SULFUR MATRIX PROTEIN-LIKE"/>
    <property type="match status" value="1"/>
</dbReference>
<dbReference type="RefSeq" id="XP_015177658.1">
    <property type="nucleotide sequence ID" value="XM_015322172.1"/>
</dbReference>
<dbReference type="RefSeq" id="XP_015177657.1">
    <property type="nucleotide sequence ID" value="XM_015322171.1"/>
</dbReference>
<gene>
    <name evidence="3 4" type="primary">LOC107067024</name>
</gene>
<evidence type="ECO:0000259" key="1">
    <source>
        <dbReference type="Pfam" id="PF20700"/>
    </source>
</evidence>
<dbReference type="GeneID" id="107067024"/>
<sequence length="598" mass="67154">MSKKIIRSDRQLTGSRLCQPNKIVPSIKRESEDISTSSASAKKVKVTVEDQVTVDLKKHYRIIDFSLVFSTIATLVKCVKCDGKVNFHSTKKEGLAFNIEVSCESCKQITNVPSSARVNSGIYEVNYRFVFVMRILGLGLVGCEKFCGLMDLSSSFLSRPTYNDYVKKMCSTVKEVANRFFLSATKEEKAATTEEKKTEDANELNVSGDITWKKGGFSSLFGVTSLIGYFTGKVLDIYIQSSYCHECKTWEYKLNSAEYEEWHEAHINAGKCRANHTGAVGNMKVEAIKTMFQRSVKNGVRYRNYISDGDSKVYSGLVNSKPYGDDFSIVKKECVEHLQKIMGTRLREIVKKTVVDTETKAGKKIKRKNLSGKEKLTAKIIDKLTVYYGLVIRRYSDSVENMKNAIWATFFHYSSTDENPQHKKCPSGADSWCEWQKAAAANALDSFRHTYSALPKDVLDAIKPIYEDLSKDALLERCVGGFTQKNNKSLNQLIWRISPKYLSGAFVIVEIAAYVAASVFNEGSFALLTFMQDMGISSGSSAHDWARSTDSIRISRAEQEAERQTKEGRIRHRQKQKGALVIMDDSNILYGSGIDDSV</sequence>
<accession>A0ABM1IBS1</accession>
<keyword evidence="2" id="KW-1185">Reference proteome</keyword>
<protein>
    <submittedName>
        <fullName evidence="3 4">Uncharacterized protein LOC107067024</fullName>
    </submittedName>
</protein>